<evidence type="ECO:0000256" key="5">
    <source>
        <dbReference type="HAMAP-Rule" id="MF_00921"/>
    </source>
</evidence>
<comment type="catalytic activity">
    <reaction evidence="5">
        <text>N(tele)-phospho-L-histidyl/L-threonyl-[pyruvate, phosphate dikinase] + ADP = N(tele)-phospho-L-histidyl/O-phospho-L-threonyl-[pyruvate, phosphate dikinase] + AMP + H(+)</text>
        <dbReference type="Rhea" id="RHEA:43692"/>
        <dbReference type="Rhea" id="RHEA-COMP:10650"/>
        <dbReference type="Rhea" id="RHEA-COMP:10651"/>
        <dbReference type="ChEBI" id="CHEBI:15378"/>
        <dbReference type="ChEBI" id="CHEBI:30013"/>
        <dbReference type="ChEBI" id="CHEBI:61977"/>
        <dbReference type="ChEBI" id="CHEBI:83586"/>
        <dbReference type="ChEBI" id="CHEBI:456215"/>
        <dbReference type="ChEBI" id="CHEBI:456216"/>
        <dbReference type="EC" id="2.7.11.32"/>
    </reaction>
</comment>
<dbReference type="GO" id="GO:0016740">
    <property type="term" value="F:transferase activity"/>
    <property type="evidence" value="ECO:0007669"/>
    <property type="project" value="UniProtKB-KW"/>
</dbReference>
<dbReference type="HAMAP" id="MF_00921">
    <property type="entry name" value="PDRP"/>
    <property type="match status" value="1"/>
</dbReference>
<proteinExistence type="inferred from homology"/>
<dbReference type="InterPro" id="IPR026565">
    <property type="entry name" value="PPDK_reg"/>
</dbReference>
<gene>
    <name evidence="6" type="ORF">ACFQWB_06780</name>
</gene>
<keyword evidence="6" id="KW-0670">Pyruvate</keyword>
<dbReference type="InterPro" id="IPR005177">
    <property type="entry name" value="Kinase-pyrophosphorylase"/>
</dbReference>
<evidence type="ECO:0000256" key="3">
    <source>
        <dbReference type="ARBA" id="ARBA00022741"/>
    </source>
</evidence>
<comment type="function">
    <text evidence="5">Bifunctional serine/threonine kinase and phosphorylase involved in the regulation of the pyruvate, phosphate dikinase (PPDK) by catalyzing its phosphorylation/dephosphorylation.</text>
</comment>
<evidence type="ECO:0000313" key="6">
    <source>
        <dbReference type="EMBL" id="MFC7749642.1"/>
    </source>
</evidence>
<dbReference type="NCBIfam" id="NF003742">
    <property type="entry name" value="PRK05339.1"/>
    <property type="match status" value="1"/>
</dbReference>
<keyword evidence="2 5" id="KW-0808">Transferase</keyword>
<dbReference type="EC" id="2.7.4.27" evidence="5"/>
<keyword evidence="7" id="KW-1185">Reference proteome</keyword>
<evidence type="ECO:0000256" key="1">
    <source>
        <dbReference type="ARBA" id="ARBA00022527"/>
    </source>
</evidence>
<keyword evidence="3 5" id="KW-0547">Nucleotide-binding</keyword>
<dbReference type="PANTHER" id="PTHR31756">
    <property type="entry name" value="PYRUVATE, PHOSPHATE DIKINASE REGULATORY PROTEIN 1, CHLOROPLASTIC"/>
    <property type="match status" value="1"/>
</dbReference>
<dbReference type="EMBL" id="JBHTGQ010000015">
    <property type="protein sequence ID" value="MFC7749642.1"/>
    <property type="molecule type" value="Genomic_DNA"/>
</dbReference>
<keyword evidence="1 5" id="KW-0723">Serine/threonine-protein kinase</keyword>
<name>A0ABW2V4Y4_9BACL</name>
<comment type="caution">
    <text evidence="6">The sequence shown here is derived from an EMBL/GenBank/DDBJ whole genome shotgun (WGS) entry which is preliminary data.</text>
</comment>
<organism evidence="6 7">
    <name type="scientific">Paenibacillus thermoaerophilus</name>
    <dbReference type="NCBI Taxonomy" id="1215385"/>
    <lineage>
        <taxon>Bacteria</taxon>
        <taxon>Bacillati</taxon>
        <taxon>Bacillota</taxon>
        <taxon>Bacilli</taxon>
        <taxon>Bacillales</taxon>
        <taxon>Paenibacillaceae</taxon>
        <taxon>Paenibacillus</taxon>
    </lineage>
</organism>
<comment type="similarity">
    <text evidence="5">Belongs to the pyruvate, phosphate/water dikinase regulatory protein family. PDRP subfamily.</text>
</comment>
<evidence type="ECO:0000256" key="2">
    <source>
        <dbReference type="ARBA" id="ARBA00022679"/>
    </source>
</evidence>
<evidence type="ECO:0000313" key="7">
    <source>
        <dbReference type="Proteomes" id="UP001596528"/>
    </source>
</evidence>
<dbReference type="RefSeq" id="WP_379252611.1">
    <property type="nucleotide sequence ID" value="NZ_JBHTGQ010000015.1"/>
</dbReference>
<evidence type="ECO:0000256" key="4">
    <source>
        <dbReference type="ARBA" id="ARBA00022777"/>
    </source>
</evidence>
<reference evidence="7" key="1">
    <citation type="journal article" date="2019" name="Int. J. Syst. Evol. Microbiol.">
        <title>The Global Catalogue of Microorganisms (GCM) 10K type strain sequencing project: providing services to taxonomists for standard genome sequencing and annotation.</title>
        <authorList>
            <consortium name="The Broad Institute Genomics Platform"/>
            <consortium name="The Broad Institute Genome Sequencing Center for Infectious Disease"/>
            <person name="Wu L."/>
            <person name="Ma J."/>
        </authorList>
    </citation>
    <scope>NUCLEOTIDE SEQUENCE [LARGE SCALE GENOMIC DNA]</scope>
    <source>
        <strain evidence="7">JCM 18657</strain>
    </source>
</reference>
<dbReference type="Proteomes" id="UP001596528">
    <property type="component" value="Unassembled WGS sequence"/>
</dbReference>
<dbReference type="Pfam" id="PF03618">
    <property type="entry name" value="Kinase-PPPase"/>
    <property type="match status" value="1"/>
</dbReference>
<comment type="catalytic activity">
    <reaction evidence="5">
        <text>N(tele)-phospho-L-histidyl/O-phospho-L-threonyl-[pyruvate, phosphate dikinase] + phosphate + H(+) = N(tele)-phospho-L-histidyl/L-threonyl-[pyruvate, phosphate dikinase] + diphosphate</text>
        <dbReference type="Rhea" id="RHEA:43696"/>
        <dbReference type="Rhea" id="RHEA-COMP:10650"/>
        <dbReference type="Rhea" id="RHEA-COMP:10651"/>
        <dbReference type="ChEBI" id="CHEBI:15378"/>
        <dbReference type="ChEBI" id="CHEBI:30013"/>
        <dbReference type="ChEBI" id="CHEBI:33019"/>
        <dbReference type="ChEBI" id="CHEBI:43474"/>
        <dbReference type="ChEBI" id="CHEBI:61977"/>
        <dbReference type="ChEBI" id="CHEBI:83586"/>
        <dbReference type="EC" id="2.7.4.27"/>
    </reaction>
</comment>
<feature type="binding site" evidence="5">
    <location>
        <begin position="151"/>
        <end position="158"/>
    </location>
    <ligand>
        <name>ADP</name>
        <dbReference type="ChEBI" id="CHEBI:456216"/>
    </ligand>
</feature>
<keyword evidence="4 5" id="KW-0418">Kinase</keyword>
<accession>A0ABW2V4Y4</accession>
<dbReference type="EC" id="2.7.11.32" evidence="5"/>
<sequence length="266" mass="30084">MMERRQVVYICSDATGETAETVTRAAARQFGTGKVRICRYGQIKHEDDIRRIVDEAAEAGGFVAYTLVQPELRETMRQEGVRAGVRTVDILGPLLQAFVDTFHDAPRREPGLLHQVDEEYFRRIEAIEFAVRCDDGKDVKGYTEADILLIGVSRTSKTPLSMFLAHKGYRVANLPLAPEIKPPDELFQVPAERIVGLTMDAEALRRIRSERLKSLGLPEDALYARIHRVNEEIEYAERIMRELACRVIDVTGRAIEETAGLIMNQE</sequence>
<dbReference type="PANTHER" id="PTHR31756:SF3">
    <property type="entry name" value="PYRUVATE, PHOSPHATE DIKINASE REGULATORY PROTEIN 1, CHLOROPLASTIC"/>
    <property type="match status" value="1"/>
</dbReference>
<protein>
    <recommendedName>
        <fullName evidence="5">Putative pyruvate, phosphate dikinase regulatory protein</fullName>
        <shortName evidence="5">PPDK regulatory protein</shortName>
        <ecNumber evidence="5">2.7.11.32</ecNumber>
        <ecNumber evidence="5">2.7.4.27</ecNumber>
    </recommendedName>
</protein>